<keyword evidence="5" id="KW-1185">Reference proteome</keyword>
<dbReference type="InterPro" id="IPR011006">
    <property type="entry name" value="CheY-like_superfamily"/>
</dbReference>
<dbReference type="PANTHER" id="PTHR44591">
    <property type="entry name" value="STRESS RESPONSE REGULATOR PROTEIN 1"/>
    <property type="match status" value="1"/>
</dbReference>
<dbReference type="SUPFAM" id="SSF52172">
    <property type="entry name" value="CheY-like"/>
    <property type="match status" value="1"/>
</dbReference>
<dbReference type="OrthoDB" id="9794815at2"/>
<keyword evidence="1 2" id="KW-0597">Phosphoprotein</keyword>
<reference evidence="4 5" key="1">
    <citation type="journal article" date="2017" name="Int. J. Syst. Evol. Microbiol.">
        <title>Desulfovibrio senegalensis sp. nov., a mesophilic sulfate reducer isolated from marine sediment.</title>
        <authorList>
            <person name="Thioye A."/>
            <person name="Gam Z.B.A."/>
            <person name="Mbengue M."/>
            <person name="Cayol J.L."/>
            <person name="Joseph-Bartoli M."/>
            <person name="Toure-Kane C."/>
            <person name="Labat M."/>
        </authorList>
    </citation>
    <scope>NUCLEOTIDE SEQUENCE [LARGE SCALE GENOMIC DNA]</scope>
    <source>
        <strain evidence="4 5">DSM 101509</strain>
    </source>
</reference>
<evidence type="ECO:0000313" key="4">
    <source>
        <dbReference type="EMBL" id="KAB1441846.1"/>
    </source>
</evidence>
<protein>
    <submittedName>
        <fullName evidence="4">Response regulator</fullName>
    </submittedName>
</protein>
<dbReference type="Pfam" id="PF00072">
    <property type="entry name" value="Response_reg"/>
    <property type="match status" value="1"/>
</dbReference>
<comment type="caution">
    <text evidence="4">The sequence shown here is derived from an EMBL/GenBank/DDBJ whole genome shotgun (WGS) entry which is preliminary data.</text>
</comment>
<dbReference type="EMBL" id="WAIE01000003">
    <property type="protein sequence ID" value="KAB1441846.1"/>
    <property type="molecule type" value="Genomic_DNA"/>
</dbReference>
<evidence type="ECO:0000259" key="3">
    <source>
        <dbReference type="PROSITE" id="PS50110"/>
    </source>
</evidence>
<name>A0A6N6N205_9BACT</name>
<organism evidence="4 5">
    <name type="scientific">Pseudodesulfovibrio senegalensis</name>
    <dbReference type="NCBI Taxonomy" id="1721087"/>
    <lineage>
        <taxon>Bacteria</taxon>
        <taxon>Pseudomonadati</taxon>
        <taxon>Thermodesulfobacteriota</taxon>
        <taxon>Desulfovibrionia</taxon>
        <taxon>Desulfovibrionales</taxon>
        <taxon>Desulfovibrionaceae</taxon>
    </lineage>
</organism>
<dbReference type="GO" id="GO:0000160">
    <property type="term" value="P:phosphorelay signal transduction system"/>
    <property type="evidence" value="ECO:0007669"/>
    <property type="project" value="InterPro"/>
</dbReference>
<evidence type="ECO:0000313" key="5">
    <source>
        <dbReference type="Proteomes" id="UP000438699"/>
    </source>
</evidence>
<gene>
    <name evidence="4" type="ORF">F8A88_09680</name>
</gene>
<dbReference type="Gene3D" id="3.40.50.2300">
    <property type="match status" value="1"/>
</dbReference>
<evidence type="ECO:0000256" key="1">
    <source>
        <dbReference type="ARBA" id="ARBA00022553"/>
    </source>
</evidence>
<feature type="modified residue" description="4-aspartylphosphate" evidence="2">
    <location>
        <position position="53"/>
    </location>
</feature>
<proteinExistence type="predicted"/>
<feature type="domain" description="Response regulatory" evidence="3">
    <location>
        <begin position="4"/>
        <end position="121"/>
    </location>
</feature>
<dbReference type="AlphaFoldDB" id="A0A6N6N205"/>
<dbReference type="RefSeq" id="WP_151150938.1">
    <property type="nucleotide sequence ID" value="NZ_WAIE01000003.1"/>
</dbReference>
<dbReference type="PROSITE" id="PS50110">
    <property type="entry name" value="RESPONSE_REGULATORY"/>
    <property type="match status" value="1"/>
</dbReference>
<dbReference type="Proteomes" id="UP000438699">
    <property type="component" value="Unassembled WGS sequence"/>
</dbReference>
<dbReference type="PANTHER" id="PTHR44591:SF23">
    <property type="entry name" value="CHEY SUBFAMILY"/>
    <property type="match status" value="1"/>
</dbReference>
<dbReference type="SMART" id="SM00448">
    <property type="entry name" value="REC"/>
    <property type="match status" value="1"/>
</dbReference>
<dbReference type="InterPro" id="IPR050595">
    <property type="entry name" value="Bact_response_regulator"/>
</dbReference>
<evidence type="ECO:0000256" key="2">
    <source>
        <dbReference type="PROSITE-ProRule" id="PRU00169"/>
    </source>
</evidence>
<accession>A0A6N6N205</accession>
<dbReference type="InterPro" id="IPR001789">
    <property type="entry name" value="Sig_transdc_resp-reg_receiver"/>
</dbReference>
<sequence>MNKTILIVDDAPMIRELIKSVLETEGYTTILASDGEEAMRAARENTVDLSIIDIFLPKKGGLQVMGELLEKDPASKFIAISGGEAFNPEAIVELAKAFDVIETFTKPIDTRKLVDAVNRALGKQ</sequence>